<comment type="caution">
    <text evidence="6">The sequence shown here is derived from an EMBL/GenBank/DDBJ whole genome shotgun (WGS) entry which is preliminary data.</text>
</comment>
<dbReference type="InterPro" id="IPR007318">
    <property type="entry name" value="Phopholipid_MeTrfase"/>
</dbReference>
<keyword evidence="2 5" id="KW-0812">Transmembrane</keyword>
<feature type="transmembrane region" description="Helical" evidence="5">
    <location>
        <begin position="107"/>
        <end position="125"/>
    </location>
</feature>
<evidence type="ECO:0000256" key="3">
    <source>
        <dbReference type="ARBA" id="ARBA00022989"/>
    </source>
</evidence>
<keyword evidence="3 5" id="KW-1133">Transmembrane helix</keyword>
<feature type="transmembrane region" description="Helical" evidence="5">
    <location>
        <begin position="36"/>
        <end position="62"/>
    </location>
</feature>
<dbReference type="PANTHER" id="PTHR12714">
    <property type="entry name" value="PROTEIN-S ISOPRENYLCYSTEINE O-METHYLTRANSFERASE"/>
    <property type="match status" value="1"/>
</dbReference>
<comment type="subcellular location">
    <subcellularLocation>
        <location evidence="1">Endomembrane system</location>
        <topology evidence="1">Multi-pass membrane protein</topology>
    </subcellularLocation>
</comment>
<evidence type="ECO:0000256" key="5">
    <source>
        <dbReference type="SAM" id="Phobius"/>
    </source>
</evidence>
<protein>
    <submittedName>
        <fullName evidence="6">Isoprenylcysteine carboxylmethyltransferase family protein</fullName>
        <ecNumber evidence="6">2.1.1.100</ecNumber>
        <ecNumber evidence="6">2.1.1.334</ecNumber>
    </submittedName>
</protein>
<sequence>MQKPFFLLPAPLSFGLVIGMAWLLDNLWPWPLANDLWSFYAGCGFIDVGAVLLLWSAWLMFWRKTTLSPYGKPQRLLQEGPFCFSRNPIYLAFLVIYIGIALLWAQLWAWILLPLAVLLLNFGVIRHEEKLLLQHFGDEYVQYCKKVRRWF</sequence>
<evidence type="ECO:0000313" key="6">
    <source>
        <dbReference type="EMBL" id="MDM7858011.1"/>
    </source>
</evidence>
<dbReference type="GO" id="GO:0032259">
    <property type="term" value="P:methylation"/>
    <property type="evidence" value="ECO:0007669"/>
    <property type="project" value="UniProtKB-KW"/>
</dbReference>
<dbReference type="RefSeq" id="WP_289410665.1">
    <property type="nucleotide sequence ID" value="NZ_JAUCDY010000006.1"/>
</dbReference>
<dbReference type="Pfam" id="PF04191">
    <property type="entry name" value="PEMT"/>
    <property type="match status" value="1"/>
</dbReference>
<gene>
    <name evidence="6" type="ORF">QEZ41_06935</name>
</gene>
<feature type="transmembrane region" description="Helical" evidence="5">
    <location>
        <begin position="83"/>
        <end position="101"/>
    </location>
</feature>
<dbReference type="GO" id="GO:0004671">
    <property type="term" value="F:protein C-terminal S-isoprenylcysteine carboxyl O-methyltransferase activity"/>
    <property type="evidence" value="ECO:0007669"/>
    <property type="project" value="UniProtKB-EC"/>
</dbReference>
<feature type="transmembrane region" description="Helical" evidence="5">
    <location>
        <begin position="5"/>
        <end position="24"/>
    </location>
</feature>
<dbReference type="PANTHER" id="PTHR12714:SF24">
    <property type="entry name" value="SLR1182 PROTEIN"/>
    <property type="match status" value="1"/>
</dbReference>
<evidence type="ECO:0000256" key="4">
    <source>
        <dbReference type="ARBA" id="ARBA00023136"/>
    </source>
</evidence>
<keyword evidence="4 5" id="KW-0472">Membrane</keyword>
<evidence type="ECO:0000256" key="2">
    <source>
        <dbReference type="ARBA" id="ARBA00022692"/>
    </source>
</evidence>
<keyword evidence="7" id="KW-1185">Reference proteome</keyword>
<dbReference type="Gene3D" id="1.20.120.1630">
    <property type="match status" value="1"/>
</dbReference>
<name>A0ABT7SP93_9GAMM</name>
<keyword evidence="6" id="KW-0489">Methyltransferase</keyword>
<dbReference type="Proteomes" id="UP001241056">
    <property type="component" value="Unassembled WGS sequence"/>
</dbReference>
<proteinExistence type="predicted"/>
<dbReference type="EC" id="2.1.1.334" evidence="6"/>
<dbReference type="EMBL" id="JAUCDY010000006">
    <property type="protein sequence ID" value="MDM7858011.1"/>
    <property type="molecule type" value="Genomic_DNA"/>
</dbReference>
<organism evidence="6 7">
    <name type="scientific">Thiopseudomonas acetoxidans</name>
    <dbReference type="NCBI Taxonomy" id="3041622"/>
    <lineage>
        <taxon>Bacteria</taxon>
        <taxon>Pseudomonadati</taxon>
        <taxon>Pseudomonadota</taxon>
        <taxon>Gammaproteobacteria</taxon>
        <taxon>Pseudomonadales</taxon>
        <taxon>Pseudomonadaceae</taxon>
        <taxon>Thiopseudomonas</taxon>
    </lineage>
</organism>
<evidence type="ECO:0000313" key="7">
    <source>
        <dbReference type="Proteomes" id="UP001241056"/>
    </source>
</evidence>
<evidence type="ECO:0000256" key="1">
    <source>
        <dbReference type="ARBA" id="ARBA00004127"/>
    </source>
</evidence>
<dbReference type="EC" id="2.1.1.100" evidence="6"/>
<accession>A0ABT7SP93</accession>
<reference evidence="6 7" key="1">
    <citation type="submission" date="2023-06" db="EMBL/GenBank/DDBJ databases">
        <title>Thiopseudomonas sp. CY1220 draft genome sequence.</title>
        <authorList>
            <person name="Zhao G."/>
            <person name="An M."/>
        </authorList>
    </citation>
    <scope>NUCLEOTIDE SEQUENCE [LARGE SCALE GENOMIC DNA]</scope>
    <source>
        <strain evidence="6 7">CY1220</strain>
    </source>
</reference>
<keyword evidence="6" id="KW-0808">Transferase</keyword>